<dbReference type="EMBL" id="JAUTBL010000002">
    <property type="protein sequence ID" value="MDQ1185076.1"/>
    <property type="molecule type" value="Genomic_DNA"/>
</dbReference>
<evidence type="ECO:0008006" key="3">
    <source>
        <dbReference type="Google" id="ProtNLM"/>
    </source>
</evidence>
<dbReference type="InterPro" id="IPR023157">
    <property type="entry name" value="AGR-C-984p-like_sf"/>
</dbReference>
<dbReference type="Gene3D" id="1.10.3700.10">
    <property type="entry name" value="AGR C 984p-like"/>
    <property type="match status" value="3"/>
</dbReference>
<dbReference type="Proteomes" id="UP001224781">
    <property type="component" value="Unassembled WGS sequence"/>
</dbReference>
<dbReference type="Pfam" id="PF06748">
    <property type="entry name" value="DUF1217"/>
    <property type="match status" value="4"/>
</dbReference>
<reference evidence="1 2" key="1">
    <citation type="submission" date="2023-07" db="EMBL/GenBank/DDBJ databases">
        <title>Functional and genomic diversity of the sorghum phyllosphere microbiome.</title>
        <authorList>
            <person name="Shade A."/>
        </authorList>
    </citation>
    <scope>NUCLEOTIDE SEQUENCE [LARGE SCALE GENOMIC DNA]</scope>
    <source>
        <strain evidence="1 2">SORGH_AS_1126</strain>
    </source>
</reference>
<dbReference type="InterPro" id="IPR010626">
    <property type="entry name" value="DUF1217"/>
</dbReference>
<keyword evidence="2" id="KW-1185">Reference proteome</keyword>
<name>A0ABU0UJJ4_9HYPH</name>
<proteinExistence type="predicted"/>
<comment type="caution">
    <text evidence="1">The sequence shown here is derived from an EMBL/GenBank/DDBJ whole genome shotgun (WGS) entry which is preliminary data.</text>
</comment>
<accession>A0ABU0UJJ4</accession>
<dbReference type="RefSeq" id="WP_306931080.1">
    <property type="nucleotide sequence ID" value="NZ_JAUTBL010000002.1"/>
</dbReference>
<protein>
    <recommendedName>
        <fullName evidence="3">DUF1217 domain-containing protein</fullName>
    </recommendedName>
</protein>
<dbReference type="SUPFAM" id="SSF158837">
    <property type="entry name" value="AGR C 984p-like"/>
    <property type="match status" value="5"/>
</dbReference>
<sequence length="710" mass="79205">MVSALSSYVSYLNVNRDLKTSLSKVSEQSVVKRETDYYEANIDNVKTVDEFLDNYRLYSYAMKAYGLEEMTFGKGFMRKVLESDLNDQTSFANTLADKRYLQFAQAFNFAGDTKVAQNTAQADKLAEAYQASFPAEESRIKQESAYFSSQIGSVTNVDDLVNNAKLRTYMLNAAGLDPTFTSRDYLKQVLTSDLNDPNSVANKASNTAWKQLTRAFNFNSDGTINGQVQTADQTEDLKLDYVAKMSTFQSNTLLSANQRYWEKHISQVTSAQDLVKDSRLLSYVKTAFSLPTSIQASSVASLMSSESFATVYGNTKLLSFFNFENDGSVTPGKTPQTTDQVSKLATQYSDIFVKERSASIDKAAANYESRIAKVTKLDDFFVSNKKDDDANNDQVTEIWNVALRAYGIDPDEVSTTKLKRILTSDTDNKKSYVNTLKDDRFVQLAKAFNFSSDGTTESPLTAQSQSMVQQLTTEYKTTKLRSLTGAALTTATKAADKEIDYYKTKMMEITSSDQLIADTRLTSFIFEANGIDPKSVNASDLRRMFKSDLSDPKSFVNLQSDSKFAQIVASFNFNTQGKLDPTAKKGIQQRGAILDTTTQYVRQTLEEQQGDQNAAVRLALYFKRKAPDITSAYTILADKALFEFFKTTFSLPAAIGNMDVDKQVAVVKKFMDVTKLNDTTYVDGLVKRFTALYDAQNQSTTDTSLLILGR</sequence>
<organism evidence="1 2">
    <name type="scientific">Agrobacterium larrymoorei</name>
    <dbReference type="NCBI Taxonomy" id="160699"/>
    <lineage>
        <taxon>Bacteria</taxon>
        <taxon>Pseudomonadati</taxon>
        <taxon>Pseudomonadota</taxon>
        <taxon>Alphaproteobacteria</taxon>
        <taxon>Hyphomicrobiales</taxon>
        <taxon>Rhizobiaceae</taxon>
        <taxon>Rhizobium/Agrobacterium group</taxon>
        <taxon>Agrobacterium</taxon>
    </lineage>
</organism>
<gene>
    <name evidence="1" type="ORF">QE408_002219</name>
</gene>
<evidence type="ECO:0000313" key="2">
    <source>
        <dbReference type="Proteomes" id="UP001224781"/>
    </source>
</evidence>
<evidence type="ECO:0000313" key="1">
    <source>
        <dbReference type="EMBL" id="MDQ1185076.1"/>
    </source>
</evidence>